<dbReference type="OrthoDB" id="1939704at2759"/>
<evidence type="ECO:0000256" key="1">
    <source>
        <dbReference type="SAM" id="MobiDB-lite"/>
    </source>
</evidence>
<feature type="compositionally biased region" description="Low complexity" evidence="1">
    <location>
        <begin position="99"/>
        <end position="109"/>
    </location>
</feature>
<gene>
    <name evidence="3" type="ORF">KP509_15G027400</name>
</gene>
<dbReference type="PANTHER" id="PTHR35719">
    <property type="entry name" value="OS01G0680600 PROTEIN"/>
    <property type="match status" value="1"/>
</dbReference>
<sequence length="324" mass="37267">MKLNVNTSLLTPRTQVDIIASASFGKLDTGYRRKVPTLQKVHKMCRVSQYVAEVPCGVPRASSSLPETERNHRNIYREKEDIDNIGLWDSNAESIRGSWSRTSKSTRSSNDLPDVDASVQDSSRQWWSGPDEDDYEGDADADYNDEDSWFIWDDFGIFSVFKLMAPAAVLLLPWVLGGPVFLMMAFAFFPMALKLMGLFVPRPWKDLFEDLYARSSGLKQKGRKKWGFWQQQEQDDFVDTKDESDFFNLEVADWEEALIRSSIKQETTSTLNGWSSKESKAPVKEKVGRTKKRVALEMRRRETPLFLRLLLAMFPFLRSWGGFL</sequence>
<accession>A0A8T2T200</accession>
<dbReference type="PANTHER" id="PTHR35719:SF5">
    <property type="entry name" value="T6K12.7 PROTEIN"/>
    <property type="match status" value="1"/>
</dbReference>
<keyword evidence="2" id="KW-1133">Transmembrane helix</keyword>
<dbReference type="OMA" id="YSSWLNM"/>
<keyword evidence="2" id="KW-0472">Membrane</keyword>
<dbReference type="Proteomes" id="UP000825935">
    <property type="component" value="Chromosome 15"/>
</dbReference>
<feature type="transmembrane region" description="Helical" evidence="2">
    <location>
        <begin position="305"/>
        <end position="323"/>
    </location>
</feature>
<keyword evidence="4" id="KW-1185">Reference proteome</keyword>
<evidence type="ECO:0000313" key="3">
    <source>
        <dbReference type="EMBL" id="KAH7404475.1"/>
    </source>
</evidence>
<dbReference type="EMBL" id="CM035420">
    <property type="protein sequence ID" value="KAH7404475.1"/>
    <property type="molecule type" value="Genomic_DNA"/>
</dbReference>
<organism evidence="3 4">
    <name type="scientific">Ceratopteris richardii</name>
    <name type="common">Triangle waterfern</name>
    <dbReference type="NCBI Taxonomy" id="49495"/>
    <lineage>
        <taxon>Eukaryota</taxon>
        <taxon>Viridiplantae</taxon>
        <taxon>Streptophyta</taxon>
        <taxon>Embryophyta</taxon>
        <taxon>Tracheophyta</taxon>
        <taxon>Polypodiopsida</taxon>
        <taxon>Polypodiidae</taxon>
        <taxon>Polypodiales</taxon>
        <taxon>Pteridineae</taxon>
        <taxon>Pteridaceae</taxon>
        <taxon>Parkerioideae</taxon>
        <taxon>Ceratopteris</taxon>
    </lineage>
</organism>
<name>A0A8T2T200_CERRI</name>
<protein>
    <submittedName>
        <fullName evidence="3">Uncharacterized protein</fullName>
    </submittedName>
</protein>
<evidence type="ECO:0000256" key="2">
    <source>
        <dbReference type="SAM" id="Phobius"/>
    </source>
</evidence>
<dbReference type="AlphaFoldDB" id="A0A8T2T200"/>
<proteinExistence type="predicted"/>
<comment type="caution">
    <text evidence="3">The sequence shown here is derived from an EMBL/GenBank/DDBJ whole genome shotgun (WGS) entry which is preliminary data.</text>
</comment>
<feature type="region of interest" description="Disordered" evidence="1">
    <location>
        <begin position="99"/>
        <end position="138"/>
    </location>
</feature>
<evidence type="ECO:0000313" key="4">
    <source>
        <dbReference type="Proteomes" id="UP000825935"/>
    </source>
</evidence>
<keyword evidence="2" id="KW-0812">Transmembrane</keyword>
<reference evidence="3" key="1">
    <citation type="submission" date="2021-08" db="EMBL/GenBank/DDBJ databases">
        <title>WGS assembly of Ceratopteris richardii.</title>
        <authorList>
            <person name="Marchant D.B."/>
            <person name="Chen G."/>
            <person name="Jenkins J."/>
            <person name="Shu S."/>
            <person name="Leebens-Mack J."/>
            <person name="Grimwood J."/>
            <person name="Schmutz J."/>
            <person name="Soltis P."/>
            <person name="Soltis D."/>
            <person name="Chen Z.-H."/>
        </authorList>
    </citation>
    <scope>NUCLEOTIDE SEQUENCE</scope>
    <source>
        <strain evidence="3">Whitten #5841</strain>
        <tissue evidence="3">Leaf</tissue>
    </source>
</reference>